<sequence length="150" mass="15193">MHTREHWMYMFFGVCVAMSLTACPSDDTADEAGDEAGETAGDDASEEGTELSFESDVYPVITASCSCHVAGAPADLAMPDAGTAYANLVGVASSQEPGSSRVAAGDPAASYIVQKIQGTASAGDPMPPSGSLSAADEALVLDWIEAGANP</sequence>
<evidence type="ECO:0008006" key="4">
    <source>
        <dbReference type="Google" id="ProtNLM"/>
    </source>
</evidence>
<evidence type="ECO:0000313" key="2">
    <source>
        <dbReference type="EMBL" id="EDM80922.1"/>
    </source>
</evidence>
<name>A6FZW6_9BACT</name>
<dbReference type="eggNOG" id="COG2010">
    <property type="taxonomic scope" value="Bacteria"/>
</dbReference>
<protein>
    <recommendedName>
        <fullName evidence="4">Cytochrome c domain-containing protein</fullName>
    </recommendedName>
</protein>
<feature type="compositionally biased region" description="Acidic residues" evidence="1">
    <location>
        <begin position="27"/>
        <end position="49"/>
    </location>
</feature>
<comment type="caution">
    <text evidence="2">The sequence shown here is derived from an EMBL/GenBank/DDBJ whole genome shotgun (WGS) entry which is preliminary data.</text>
</comment>
<evidence type="ECO:0000313" key="3">
    <source>
        <dbReference type="Proteomes" id="UP000005801"/>
    </source>
</evidence>
<dbReference type="PROSITE" id="PS51257">
    <property type="entry name" value="PROKAR_LIPOPROTEIN"/>
    <property type="match status" value="1"/>
</dbReference>
<dbReference type="AlphaFoldDB" id="A6FZW6"/>
<keyword evidence="3" id="KW-1185">Reference proteome</keyword>
<dbReference type="Proteomes" id="UP000005801">
    <property type="component" value="Unassembled WGS sequence"/>
</dbReference>
<proteinExistence type="predicted"/>
<gene>
    <name evidence="2" type="ORF">PPSIR1_28468</name>
</gene>
<reference evidence="2 3" key="1">
    <citation type="submission" date="2007-06" db="EMBL/GenBank/DDBJ databases">
        <authorList>
            <person name="Shimkets L."/>
            <person name="Ferriera S."/>
            <person name="Johnson J."/>
            <person name="Kravitz S."/>
            <person name="Beeson K."/>
            <person name="Sutton G."/>
            <person name="Rogers Y.-H."/>
            <person name="Friedman R."/>
            <person name="Frazier M."/>
            <person name="Venter J.C."/>
        </authorList>
    </citation>
    <scope>NUCLEOTIDE SEQUENCE [LARGE SCALE GENOMIC DNA]</scope>
    <source>
        <strain evidence="2 3">SIR-1</strain>
    </source>
</reference>
<dbReference type="RefSeq" id="WP_006970015.1">
    <property type="nucleotide sequence ID" value="NZ_ABCS01000007.1"/>
</dbReference>
<feature type="region of interest" description="Disordered" evidence="1">
    <location>
        <begin position="26"/>
        <end position="52"/>
    </location>
</feature>
<accession>A6FZW6</accession>
<evidence type="ECO:0000256" key="1">
    <source>
        <dbReference type="SAM" id="MobiDB-lite"/>
    </source>
</evidence>
<dbReference type="EMBL" id="ABCS01000007">
    <property type="protein sequence ID" value="EDM80922.1"/>
    <property type="molecule type" value="Genomic_DNA"/>
</dbReference>
<organism evidence="2 3">
    <name type="scientific">Plesiocystis pacifica SIR-1</name>
    <dbReference type="NCBI Taxonomy" id="391625"/>
    <lineage>
        <taxon>Bacteria</taxon>
        <taxon>Pseudomonadati</taxon>
        <taxon>Myxococcota</taxon>
        <taxon>Polyangia</taxon>
        <taxon>Nannocystales</taxon>
        <taxon>Nannocystaceae</taxon>
        <taxon>Plesiocystis</taxon>
    </lineage>
</organism>
<dbReference type="STRING" id="391625.PPSIR1_28468"/>
<dbReference type="OrthoDB" id="9809746at2"/>